<dbReference type="GO" id="GO:0016787">
    <property type="term" value="F:hydrolase activity"/>
    <property type="evidence" value="ECO:0007669"/>
    <property type="project" value="UniProtKB-KW"/>
</dbReference>
<gene>
    <name evidence="6" type="ORF">BaRGS_00022155</name>
</gene>
<dbReference type="PANTHER" id="PTHR43903">
    <property type="entry name" value="NEUROLIGIN"/>
    <property type="match status" value="1"/>
</dbReference>
<dbReference type="AlphaFoldDB" id="A0ABD0KHF4"/>
<keyword evidence="2 4" id="KW-0732">Signal</keyword>
<dbReference type="InterPro" id="IPR019819">
    <property type="entry name" value="Carboxylesterase_B_CS"/>
</dbReference>
<dbReference type="PROSITE" id="PS00122">
    <property type="entry name" value="CARBOXYLESTERASE_B_1"/>
    <property type="match status" value="1"/>
</dbReference>
<dbReference type="Proteomes" id="UP001519460">
    <property type="component" value="Unassembled WGS sequence"/>
</dbReference>
<dbReference type="InterPro" id="IPR019826">
    <property type="entry name" value="Carboxylesterase_B_AS"/>
</dbReference>
<evidence type="ECO:0000313" key="6">
    <source>
        <dbReference type="EMBL" id="KAK7486630.1"/>
    </source>
</evidence>
<name>A0ABD0KHF4_9CAEN</name>
<dbReference type="InterPro" id="IPR051093">
    <property type="entry name" value="Neuroligin/BSAL"/>
</dbReference>
<evidence type="ECO:0000259" key="5">
    <source>
        <dbReference type="Pfam" id="PF00135"/>
    </source>
</evidence>
<evidence type="ECO:0000256" key="1">
    <source>
        <dbReference type="ARBA" id="ARBA00005964"/>
    </source>
</evidence>
<dbReference type="Gene3D" id="3.40.50.1820">
    <property type="entry name" value="alpha/beta hydrolase"/>
    <property type="match status" value="1"/>
</dbReference>
<comment type="similarity">
    <text evidence="1 4">Belongs to the type-B carboxylesterase/lipase family.</text>
</comment>
<feature type="chain" id="PRO_5044533002" description="Carboxylic ester hydrolase" evidence="4">
    <location>
        <begin position="28"/>
        <end position="595"/>
    </location>
</feature>
<reference evidence="6 7" key="1">
    <citation type="journal article" date="2023" name="Sci. Data">
        <title>Genome assembly of the Korean intertidal mud-creeper Batillaria attramentaria.</title>
        <authorList>
            <person name="Patra A.K."/>
            <person name="Ho P.T."/>
            <person name="Jun S."/>
            <person name="Lee S.J."/>
            <person name="Kim Y."/>
            <person name="Won Y.J."/>
        </authorList>
    </citation>
    <scope>NUCLEOTIDE SEQUENCE [LARGE SCALE GENOMIC DNA]</scope>
    <source>
        <strain evidence="6">Wonlab-2016</strain>
    </source>
</reference>
<organism evidence="6 7">
    <name type="scientific">Batillaria attramentaria</name>
    <dbReference type="NCBI Taxonomy" id="370345"/>
    <lineage>
        <taxon>Eukaryota</taxon>
        <taxon>Metazoa</taxon>
        <taxon>Spiralia</taxon>
        <taxon>Lophotrochozoa</taxon>
        <taxon>Mollusca</taxon>
        <taxon>Gastropoda</taxon>
        <taxon>Caenogastropoda</taxon>
        <taxon>Sorbeoconcha</taxon>
        <taxon>Cerithioidea</taxon>
        <taxon>Batillariidae</taxon>
        <taxon>Batillaria</taxon>
    </lineage>
</organism>
<dbReference type="EMBL" id="JACVVK020000176">
    <property type="protein sequence ID" value="KAK7486630.1"/>
    <property type="molecule type" value="Genomic_DNA"/>
</dbReference>
<keyword evidence="3 4" id="KW-0378">Hydrolase</keyword>
<dbReference type="InterPro" id="IPR002018">
    <property type="entry name" value="CarbesteraseB"/>
</dbReference>
<evidence type="ECO:0000256" key="2">
    <source>
        <dbReference type="ARBA" id="ARBA00022729"/>
    </source>
</evidence>
<feature type="signal peptide" evidence="4">
    <location>
        <begin position="1"/>
        <end position="27"/>
    </location>
</feature>
<evidence type="ECO:0000313" key="7">
    <source>
        <dbReference type="Proteomes" id="UP001519460"/>
    </source>
</evidence>
<evidence type="ECO:0000256" key="4">
    <source>
        <dbReference type="RuleBase" id="RU361235"/>
    </source>
</evidence>
<comment type="caution">
    <text evidence="6">The sequence shown here is derived from an EMBL/GenBank/DDBJ whole genome shotgun (WGS) entry which is preliminary data.</text>
</comment>
<accession>A0ABD0KHF4</accession>
<keyword evidence="7" id="KW-1185">Reference proteome</keyword>
<dbReference type="InterPro" id="IPR029058">
    <property type="entry name" value="AB_hydrolase_fold"/>
</dbReference>
<evidence type="ECO:0000256" key="3">
    <source>
        <dbReference type="ARBA" id="ARBA00022801"/>
    </source>
</evidence>
<dbReference type="SUPFAM" id="SSF53474">
    <property type="entry name" value="alpha/beta-Hydrolases"/>
    <property type="match status" value="1"/>
</dbReference>
<dbReference type="Pfam" id="PF00135">
    <property type="entry name" value="COesterase"/>
    <property type="match status" value="1"/>
</dbReference>
<protein>
    <recommendedName>
        <fullName evidence="4">Carboxylic ester hydrolase</fullName>
        <ecNumber evidence="4">3.1.1.-</ecNumber>
    </recommendedName>
</protein>
<proteinExistence type="inferred from homology"/>
<dbReference type="PROSITE" id="PS00941">
    <property type="entry name" value="CARBOXYLESTERASE_B_2"/>
    <property type="match status" value="1"/>
</dbReference>
<dbReference type="EC" id="3.1.1.-" evidence="4"/>
<feature type="domain" description="Carboxylesterase type B" evidence="5">
    <location>
        <begin position="29"/>
        <end position="542"/>
    </location>
</feature>
<sequence length="595" mass="64967">MMLPRTEAMGSVLTVAVLLMLSCRCDGQARVRVNGATVTGQQTTVSQTTLWKFLGIRYAQAPSGLQRFQRPTAVTMNDQVDATRYGARCPTAPLQGDMSEDCLFLNVFVPRLRATGQRLPVFVWIHGGGFVTGSANNVEADVLAAEGGIIVVTFNYRLGPLGFLATGDNTALGNYGLWDQRMALRWVRNYISFFGGDTSRVTLGGMSAGAASASMLSLSPRSRDLFQRVIQLSGSALSPWARVSHSYALDAAKRLATKVGCLTPGISMATSTMVGCLRNTQLSKLISASSGLWNDTASALLEYVWVPVTDGDIAMDVTSAEPFQGPLLAGLVNNEGGLLEKVGVRRVSSVFPDVQTLLTDRDFYREKLLPAMIRQSHDGDVSPQAVEVVECAYGSDRSGDVGKEEVVGAFGDQAFVYTALEYLNHFSNYQPSYLYYMDHQPDRPGIEGVRHGDDQAYLFAFMPSVSEMYNFPPNVSKADRQLSRDLRHLVVNFVKTGDPNKPNRPQSWPLWPLYTPKQGNYMVMSSSPRVASHLREDYMGLWLDDIPSLLTSHNVSDTWSHCLTSSAGGRPGVSMAVSSIWGLALLCFLVKMAAQ</sequence>
<dbReference type="PROSITE" id="PS51257">
    <property type="entry name" value="PROKAR_LIPOPROTEIN"/>
    <property type="match status" value="1"/>
</dbReference>